<proteinExistence type="predicted"/>
<protein>
    <recommendedName>
        <fullName evidence="4">DUF3618 domain-containing protein</fullName>
    </recommendedName>
</protein>
<organism evidence="2 3">
    <name type="scientific">Nocardioides marinquilinus</name>
    <dbReference type="NCBI Taxonomy" id="1210400"/>
    <lineage>
        <taxon>Bacteria</taxon>
        <taxon>Bacillati</taxon>
        <taxon>Actinomycetota</taxon>
        <taxon>Actinomycetes</taxon>
        <taxon>Propionibacteriales</taxon>
        <taxon>Nocardioidaceae</taxon>
        <taxon>Nocardioides</taxon>
    </lineage>
</organism>
<evidence type="ECO:0000313" key="2">
    <source>
        <dbReference type="EMBL" id="GAA5152608.1"/>
    </source>
</evidence>
<gene>
    <name evidence="2" type="ORF">GCM10023340_33200</name>
</gene>
<comment type="caution">
    <text evidence="2">The sequence shown here is derived from an EMBL/GenBank/DDBJ whole genome shotgun (WGS) entry which is preliminary data.</text>
</comment>
<dbReference type="Proteomes" id="UP001500221">
    <property type="component" value="Unassembled WGS sequence"/>
</dbReference>
<feature type="compositionally biased region" description="Pro residues" evidence="1">
    <location>
        <begin position="220"/>
        <end position="229"/>
    </location>
</feature>
<evidence type="ECO:0000313" key="3">
    <source>
        <dbReference type="Proteomes" id="UP001500221"/>
    </source>
</evidence>
<feature type="compositionally biased region" description="Low complexity" evidence="1">
    <location>
        <begin position="1"/>
        <end position="22"/>
    </location>
</feature>
<feature type="compositionally biased region" description="Low complexity" evidence="1">
    <location>
        <begin position="30"/>
        <end position="45"/>
    </location>
</feature>
<reference evidence="3" key="1">
    <citation type="journal article" date="2019" name="Int. J. Syst. Evol. Microbiol.">
        <title>The Global Catalogue of Microorganisms (GCM) 10K type strain sequencing project: providing services to taxonomists for standard genome sequencing and annotation.</title>
        <authorList>
            <consortium name="The Broad Institute Genomics Platform"/>
            <consortium name="The Broad Institute Genome Sequencing Center for Infectious Disease"/>
            <person name="Wu L."/>
            <person name="Ma J."/>
        </authorList>
    </citation>
    <scope>NUCLEOTIDE SEQUENCE [LARGE SCALE GENOMIC DNA]</scope>
    <source>
        <strain evidence="3">JCM 18459</strain>
    </source>
</reference>
<sequence>MTDIASTQPASTTPGTTPGTDGTADDTADDTSSSGSAQAAASTAADEGKHVAGVAQGEAGKVATEAKDQVRSLVGESRDQVATQLDDQTRQQRDKLVGTLGTLGDDLDRMADQSDAGLASDVVREVAGHARSLTSHLDGREPAQLLDDVRDFARRRPGLFLLGALAAGVVVGRVVRGVKDSDDVTTGTSDLSSPGRAAPETASSPTHPAAITPDPYAPVDVPPMPPPAAAPFADEPVPGSGR</sequence>
<accession>A0ABP9PUZ8</accession>
<name>A0ABP9PUZ8_9ACTN</name>
<feature type="compositionally biased region" description="Low complexity" evidence="1">
    <location>
        <begin position="230"/>
        <end position="242"/>
    </location>
</feature>
<feature type="region of interest" description="Disordered" evidence="1">
    <location>
        <begin position="1"/>
        <end position="62"/>
    </location>
</feature>
<keyword evidence="3" id="KW-1185">Reference proteome</keyword>
<dbReference type="EMBL" id="BAABKG010000004">
    <property type="protein sequence ID" value="GAA5152608.1"/>
    <property type="molecule type" value="Genomic_DNA"/>
</dbReference>
<evidence type="ECO:0000256" key="1">
    <source>
        <dbReference type="SAM" id="MobiDB-lite"/>
    </source>
</evidence>
<dbReference type="RefSeq" id="WP_345461052.1">
    <property type="nucleotide sequence ID" value="NZ_BAABKG010000004.1"/>
</dbReference>
<feature type="region of interest" description="Disordered" evidence="1">
    <location>
        <begin position="180"/>
        <end position="242"/>
    </location>
</feature>
<evidence type="ECO:0008006" key="4">
    <source>
        <dbReference type="Google" id="ProtNLM"/>
    </source>
</evidence>